<gene>
    <name evidence="4" type="primary">LOC117651871</name>
</gene>
<feature type="region of interest" description="Disordered" evidence="1">
    <location>
        <begin position="31"/>
        <end position="67"/>
    </location>
</feature>
<dbReference type="AlphaFoldDB" id="A0A6P9A486"/>
<dbReference type="GeneID" id="117651871"/>
<dbReference type="SUPFAM" id="SSF81383">
    <property type="entry name" value="F-box domain"/>
    <property type="match status" value="1"/>
</dbReference>
<dbReference type="Proteomes" id="UP000515158">
    <property type="component" value="Unplaced"/>
</dbReference>
<evidence type="ECO:0000313" key="3">
    <source>
        <dbReference type="Proteomes" id="UP000515158"/>
    </source>
</evidence>
<evidence type="ECO:0000313" key="4">
    <source>
        <dbReference type="RefSeq" id="XP_034252300.1"/>
    </source>
</evidence>
<dbReference type="CDD" id="cd09917">
    <property type="entry name" value="F-box_SF"/>
    <property type="match status" value="1"/>
</dbReference>
<feature type="non-terminal residue" evidence="4">
    <location>
        <position position="256"/>
    </location>
</feature>
<sequence>MSRAEGGPHTCTFSSTVLTTLRNELGSKMADAQNPVDAGDVQTASATASPSAVSGGDKHPGSEGPEGTYQDAAILRLSVEVLLRVCRCLEGQNLFQLGRVCRALRAVARDRHAWSHVEATFVRWSQPRPVWTLAAPALRAVRVDCSSGGANPLRCTRLVRELHIDCERSDHHCGGCDFVPALLEHYGDNLKVLGCPILKDMSVLLQCSALTSLHLTAAVATAGTLWEEEHREYVLGAADYLRTAVARLEHLSVEFP</sequence>
<feature type="compositionally biased region" description="Low complexity" evidence="1">
    <location>
        <begin position="43"/>
        <end position="54"/>
    </location>
</feature>
<feature type="domain" description="F-box" evidence="2">
    <location>
        <begin position="71"/>
        <end position="117"/>
    </location>
</feature>
<reference evidence="4" key="2">
    <citation type="journal article" date="2018" name="Proc. Natl. Acad. Sci. U.S.A.">
        <title>Phylogenomics and the evolution of hemipteroid insects.</title>
        <authorList>
            <person name="Johnson K.P."/>
            <person name="Dietrich C.H."/>
            <person name="Friedrich F."/>
            <person name="Beutel R.G."/>
            <person name="Wipfler B."/>
            <person name="Peters R.S."/>
            <person name="Allen J.M."/>
            <person name="Petersen M."/>
            <person name="Donath A."/>
            <person name="Walden K.K."/>
            <person name="Kozlov A.M."/>
            <person name="Podsiadlowski L."/>
            <person name="Mayer C."/>
            <person name="Meusemann K."/>
            <person name="Vasilikopoulos A."/>
            <person name="Waterhouse R.M."/>
            <person name="Cameron S.L."/>
            <person name="Weirauch C."/>
            <person name="Swanson D.R."/>
            <person name="Percy D.M."/>
            <person name="Hardy N.B."/>
            <person name="Terry I."/>
            <person name="Liu S."/>
            <person name="Zhou X."/>
            <person name="Misof B."/>
            <person name="Robertson H.M."/>
            <person name="Yoshizawa K."/>
        </authorList>
    </citation>
    <scope>NUCLEOTIDE SEQUENCE</scope>
</reference>
<evidence type="ECO:0000256" key="1">
    <source>
        <dbReference type="SAM" id="MobiDB-lite"/>
    </source>
</evidence>
<name>A0A6P9A486_THRPL</name>
<accession>A0A6P9A486</accession>
<dbReference type="InterPro" id="IPR036047">
    <property type="entry name" value="F-box-like_dom_sf"/>
</dbReference>
<dbReference type="InterPro" id="IPR001810">
    <property type="entry name" value="F-box_dom"/>
</dbReference>
<dbReference type="InParanoid" id="A0A6P9A486"/>
<dbReference type="PROSITE" id="PS50181">
    <property type="entry name" value="FBOX"/>
    <property type="match status" value="1"/>
</dbReference>
<dbReference type="RefSeq" id="XP_034252300.1">
    <property type="nucleotide sequence ID" value="XM_034396409.1"/>
</dbReference>
<organism evidence="4">
    <name type="scientific">Thrips palmi</name>
    <name type="common">Melon thrips</name>
    <dbReference type="NCBI Taxonomy" id="161013"/>
    <lineage>
        <taxon>Eukaryota</taxon>
        <taxon>Metazoa</taxon>
        <taxon>Ecdysozoa</taxon>
        <taxon>Arthropoda</taxon>
        <taxon>Hexapoda</taxon>
        <taxon>Insecta</taxon>
        <taxon>Pterygota</taxon>
        <taxon>Neoptera</taxon>
        <taxon>Paraneoptera</taxon>
        <taxon>Thysanoptera</taxon>
        <taxon>Terebrantia</taxon>
        <taxon>Thripoidea</taxon>
        <taxon>Thripidae</taxon>
        <taxon>Thrips</taxon>
    </lineage>
</organism>
<keyword evidence="3" id="KW-1185">Reference proteome</keyword>
<protein>
    <submittedName>
        <fullName evidence="4">Uncharacterized protein LOC117651871</fullName>
    </submittedName>
</protein>
<evidence type="ECO:0000259" key="2">
    <source>
        <dbReference type="PROSITE" id="PS50181"/>
    </source>
</evidence>
<dbReference type="Gene3D" id="1.20.1280.50">
    <property type="match status" value="1"/>
</dbReference>
<reference evidence="4" key="3">
    <citation type="submission" date="2025-08" db="UniProtKB">
        <authorList>
            <consortium name="RefSeq"/>
        </authorList>
    </citation>
    <scope>IDENTIFICATION</scope>
</reference>
<proteinExistence type="predicted"/>
<dbReference type="KEGG" id="tpal:117651871"/>
<reference evidence="4" key="1">
    <citation type="journal article" date="2014" name="Science">
        <title>Phylogenomics resolves the timing and pattern of insect evolution.</title>
        <authorList>
            <person name="Misof B."/>
            <person name="Liu S."/>
            <person name="Meusemann K."/>
            <person name="Peters R.S."/>
            <person name="Donath A."/>
            <person name="Mayer C."/>
            <person name="Frandsen P.B."/>
            <person name="Ware J."/>
            <person name="Flouri T."/>
            <person name="Beutel R.G."/>
            <person name="Niehuis O."/>
            <person name="Petersen M."/>
            <person name="Izquierdo-Carrasco F."/>
            <person name="Wappler T."/>
            <person name="Rust J."/>
            <person name="Aberer A.J."/>
            <person name="Aspock U."/>
            <person name="Aspock H."/>
            <person name="Bartel D."/>
            <person name="Blanke A."/>
            <person name="Berger S."/>
            <person name="Bohm A."/>
            <person name="Buckley T.R."/>
            <person name="Calcott B."/>
            <person name="Chen J."/>
            <person name="Friedrich F."/>
            <person name="Fukui M."/>
            <person name="Fujita M."/>
            <person name="Greve C."/>
            <person name="Grobe P."/>
            <person name="Gu S."/>
            <person name="Huang Y."/>
            <person name="Jermiin L.S."/>
            <person name="Kawahara A.Y."/>
            <person name="Krogmann L."/>
            <person name="Kubiak M."/>
            <person name="Lanfear R."/>
            <person name="Letsch H."/>
            <person name="Li Y."/>
            <person name="Li Z."/>
            <person name="Li J."/>
            <person name="Lu H."/>
            <person name="Machida R."/>
            <person name="Mashimo Y."/>
            <person name="Kapli P."/>
            <person name="McKenna D.D."/>
            <person name="Meng G."/>
            <person name="Nakagaki Y."/>
            <person name="Navarrete-Heredia J.L."/>
            <person name="Ott M."/>
            <person name="Ou Y."/>
            <person name="Pass G."/>
            <person name="Podsiadlowski L."/>
            <person name="Pohl H."/>
            <person name="von Reumont B.M."/>
            <person name="Schutte K."/>
            <person name="Sekiya K."/>
            <person name="Shimizu S."/>
            <person name="Slipinski A."/>
            <person name="Stamatakis A."/>
            <person name="Song W."/>
            <person name="Su X."/>
            <person name="Szucsich N.U."/>
            <person name="Tan M."/>
            <person name="Tan X."/>
            <person name="Tang M."/>
            <person name="Tang J."/>
            <person name="Timelthaler G."/>
            <person name="Tomizuka S."/>
            <person name="Trautwein M."/>
            <person name="Tong X."/>
            <person name="Uchifune T."/>
            <person name="Walzl M.G."/>
            <person name="Wiegmann B.M."/>
            <person name="Wilbrandt J."/>
            <person name="Wipfler B."/>
            <person name="Wong T.K."/>
            <person name="Wu Q."/>
            <person name="Wu G."/>
            <person name="Xie Y."/>
            <person name="Yang S."/>
            <person name="Yang Q."/>
            <person name="Yeates D.K."/>
            <person name="Yoshizawa K."/>
            <person name="Zhang Q."/>
            <person name="Zhang R."/>
            <person name="Zhang W."/>
            <person name="Zhang Y."/>
            <person name="Zhao J."/>
            <person name="Zhou C."/>
            <person name="Zhou L."/>
            <person name="Ziesmann T."/>
            <person name="Zou S."/>
            <person name="Li Y."/>
            <person name="Xu X."/>
            <person name="Zhang Y."/>
            <person name="Yang H."/>
            <person name="Wang J."/>
            <person name="Wang J."/>
            <person name="Kjer K.M."/>
            <person name="Zhou X."/>
        </authorList>
    </citation>
    <scope>NUCLEOTIDE SEQUENCE</scope>
</reference>
<dbReference type="Pfam" id="PF12937">
    <property type="entry name" value="F-box-like"/>
    <property type="match status" value="1"/>
</dbReference>